<keyword evidence="3" id="KW-1185">Reference proteome</keyword>
<dbReference type="Pfam" id="PF00561">
    <property type="entry name" value="Abhydrolase_1"/>
    <property type="match status" value="1"/>
</dbReference>
<dbReference type="eggNOG" id="COG2267">
    <property type="taxonomic scope" value="Bacteria"/>
</dbReference>
<dbReference type="EnsemblBacteria" id="ABL71887">
    <property type="protein sequence ID" value="ABL71887"/>
    <property type="gene ID" value="Pden_3821"/>
</dbReference>
<dbReference type="PANTHER" id="PTHR43798">
    <property type="entry name" value="MONOACYLGLYCEROL LIPASE"/>
    <property type="match status" value="1"/>
</dbReference>
<evidence type="ECO:0000259" key="1">
    <source>
        <dbReference type="Pfam" id="PF00561"/>
    </source>
</evidence>
<dbReference type="STRING" id="318586.Pden_3821"/>
<dbReference type="KEGG" id="pde:Pden_3821"/>
<dbReference type="HOGENOM" id="CLU_020336_50_3_5"/>
<dbReference type="SUPFAM" id="SSF53474">
    <property type="entry name" value="alpha/beta-Hydrolases"/>
    <property type="match status" value="1"/>
</dbReference>
<dbReference type="GO" id="GO:0016787">
    <property type="term" value="F:hydrolase activity"/>
    <property type="evidence" value="ECO:0007669"/>
    <property type="project" value="UniProtKB-KW"/>
</dbReference>
<proteinExistence type="predicted"/>
<gene>
    <name evidence="2" type="ordered locus">Pden_3821</name>
</gene>
<dbReference type="GeneID" id="93453483"/>
<dbReference type="Proteomes" id="UP000000361">
    <property type="component" value="Chromosome 2"/>
</dbReference>
<dbReference type="OrthoDB" id="9804723at2"/>
<dbReference type="PRINTS" id="PR00111">
    <property type="entry name" value="ABHYDROLASE"/>
</dbReference>
<sequence length="256" mass="27320">MSALHLRRWPGNEDRPALALHCMMGNGVYWGPIAETLRERARISAPDLPGHGQSPDWEGTMPDYHTFVTREAAALIDRPLDLIGHSMGATVALRIAVAAPEAVRSLTLIEPVLFAAAPEAFNDALLDDVAARLAAGEDAEAARAFLGVWGGLDWDSQTPSGKARLARQIHLVQASNDALRRDTANILRPDGLEAIDAPVLIVMGEDSPPVIPAIADALAARLPDVGRARVPGAGHMLPITHPRQVAELIGLNLDRA</sequence>
<evidence type="ECO:0000313" key="3">
    <source>
        <dbReference type="Proteomes" id="UP000000361"/>
    </source>
</evidence>
<dbReference type="PRINTS" id="PR00412">
    <property type="entry name" value="EPOXHYDRLASE"/>
</dbReference>
<dbReference type="InterPro" id="IPR000639">
    <property type="entry name" value="Epox_hydrolase-like"/>
</dbReference>
<protein>
    <submittedName>
        <fullName evidence="2">Alpha/beta hydrolase fold protein</fullName>
    </submittedName>
</protein>
<dbReference type="InterPro" id="IPR000073">
    <property type="entry name" value="AB_hydrolase_1"/>
</dbReference>
<dbReference type="EMBL" id="CP000490">
    <property type="protein sequence ID" value="ABL71887.1"/>
    <property type="molecule type" value="Genomic_DNA"/>
</dbReference>
<dbReference type="InterPro" id="IPR050266">
    <property type="entry name" value="AB_hydrolase_sf"/>
</dbReference>
<keyword evidence="2" id="KW-0378">Hydrolase</keyword>
<dbReference type="InterPro" id="IPR029058">
    <property type="entry name" value="AB_hydrolase_fold"/>
</dbReference>
<dbReference type="RefSeq" id="WP_011750056.1">
    <property type="nucleotide sequence ID" value="NC_008687.1"/>
</dbReference>
<organism evidence="2 3">
    <name type="scientific">Paracoccus denitrificans (strain Pd 1222)</name>
    <dbReference type="NCBI Taxonomy" id="318586"/>
    <lineage>
        <taxon>Bacteria</taxon>
        <taxon>Pseudomonadati</taxon>
        <taxon>Pseudomonadota</taxon>
        <taxon>Alphaproteobacteria</taxon>
        <taxon>Rhodobacterales</taxon>
        <taxon>Paracoccaceae</taxon>
        <taxon>Paracoccus</taxon>
    </lineage>
</organism>
<feature type="domain" description="AB hydrolase-1" evidence="1">
    <location>
        <begin position="20"/>
        <end position="242"/>
    </location>
</feature>
<name>A1B8P3_PARDP</name>
<dbReference type="AlphaFoldDB" id="A1B8P3"/>
<dbReference type="Gene3D" id="3.40.50.1820">
    <property type="entry name" value="alpha/beta hydrolase"/>
    <property type="match status" value="1"/>
</dbReference>
<dbReference type="ESTHER" id="pardp-a1b8p3">
    <property type="family name" value="6_AlphaBeta_hydrolase"/>
</dbReference>
<reference evidence="3" key="1">
    <citation type="submission" date="2006-12" db="EMBL/GenBank/DDBJ databases">
        <title>Complete sequence of chromosome 2 of Paracoccus denitrificans PD1222.</title>
        <authorList>
            <person name="Copeland A."/>
            <person name="Lucas S."/>
            <person name="Lapidus A."/>
            <person name="Barry K."/>
            <person name="Detter J.C."/>
            <person name="Glavina del Rio T."/>
            <person name="Hammon N."/>
            <person name="Israni S."/>
            <person name="Dalin E."/>
            <person name="Tice H."/>
            <person name="Pitluck S."/>
            <person name="Munk A.C."/>
            <person name="Brettin T."/>
            <person name="Bruce D."/>
            <person name="Han C."/>
            <person name="Tapia R."/>
            <person name="Gilna P."/>
            <person name="Schmutz J."/>
            <person name="Larimer F."/>
            <person name="Land M."/>
            <person name="Hauser L."/>
            <person name="Kyrpides N."/>
            <person name="Lykidis A."/>
            <person name="Spiro S."/>
            <person name="Richardson D.J."/>
            <person name="Moir J.W.B."/>
            <person name="Ferguson S.J."/>
            <person name="van Spanning R.J.M."/>
            <person name="Richardson P."/>
        </authorList>
    </citation>
    <scope>NUCLEOTIDE SEQUENCE [LARGE SCALE GENOMIC DNA]</scope>
    <source>
        <strain evidence="3">Pd 1222</strain>
    </source>
</reference>
<accession>A1B8P3</accession>
<evidence type="ECO:0000313" key="2">
    <source>
        <dbReference type="EMBL" id="ABL71887.1"/>
    </source>
</evidence>